<evidence type="ECO:0000313" key="7">
    <source>
        <dbReference type="Proteomes" id="UP000027075"/>
    </source>
</evidence>
<reference evidence="4 8" key="6">
    <citation type="submission" date="2019-04" db="EMBL/GenBank/DDBJ databases">
        <title>Methylomes of two halophilic Archaea, Haloarcula marismortui and Haloferax mediterranei.</title>
        <authorList>
            <person name="DasSarma S."/>
            <person name="DasSarma P."/>
            <person name="DasSarma S."/>
            <person name="Fomenkov A."/>
            <person name="Vincze T."/>
            <person name="Anton B.P."/>
            <person name="Roberts R.J."/>
        </authorList>
    </citation>
    <scope>NUCLEOTIDE SEQUENCE [LARGE SCALE GENOMIC DNA]</scope>
    <source>
        <strain evidence="4">ATCC 33500</strain>
        <strain evidence="8">ATCC 33500 / DSM 1411 / JCM 8866 / NBRC 14739 / NCIMB 2177 / R-4</strain>
        <plasmid evidence="4 8">pHME322</plasmid>
    </source>
</reference>
<reference evidence="2 7" key="4">
    <citation type="submission" date="2014-04" db="EMBL/GenBank/DDBJ databases">
        <title>Transcriptional profiles of Haloferax mediterranei on the basis of nitrogen availability.</title>
        <authorList>
            <person name="Bautista V."/>
        </authorList>
    </citation>
    <scope>NUCLEOTIDE SEQUENCE [LARGE SCALE GENOMIC DNA]</scope>
    <source>
        <strain evidence="2">ATCC 33500</strain>
        <strain evidence="7">ATCC 33500 / DSM 1411 / JCM 8866 / NBRC 14739 / NCIMB 2177 / R-4</strain>
        <plasmid evidence="2">HMPLAS2</plasmid>
        <plasmid evidence="7">Plasmid HMPLAS2</plasmid>
    </source>
</reference>
<dbReference type="Proteomes" id="UP000027075">
    <property type="component" value="Plasmid HMPLAS2"/>
</dbReference>
<dbReference type="Pfam" id="PF25858">
    <property type="entry name" value="DUF7958"/>
    <property type="match status" value="2"/>
</dbReference>
<reference evidence="1" key="5">
    <citation type="submission" date="2014-05" db="EMBL/GenBank/DDBJ databases">
        <authorList>
            <person name="Wang L."/>
            <person name="Yang H."/>
            <person name="Xiang H."/>
        </authorList>
    </citation>
    <scope>NUCLEOTIDE SEQUENCE</scope>
    <source>
        <strain evidence="1">CGMCC 1.2087</strain>
        <plasmid evidence="1">pHM300</plasmid>
    </source>
</reference>
<dbReference type="EMBL" id="CP007553">
    <property type="protein sequence ID" value="AHZ24309.1"/>
    <property type="molecule type" value="Genomic_DNA"/>
</dbReference>
<dbReference type="InterPro" id="IPR058264">
    <property type="entry name" value="DUF7958"/>
</dbReference>
<evidence type="ECO:0000313" key="1">
    <source>
        <dbReference type="EMBL" id="AFK21103.1"/>
    </source>
</evidence>
<evidence type="ECO:0000313" key="6">
    <source>
        <dbReference type="Proteomes" id="UP000011603"/>
    </source>
</evidence>
<reference evidence="3 6" key="3">
    <citation type="journal article" date="2014" name="PLoS Genet.">
        <title>Phylogenetically driven sequencing of extremely halophilic archaea reveals strategies for static and dynamic osmo-response.</title>
        <authorList>
            <person name="Becker E.A."/>
            <person name="Seitzer P.M."/>
            <person name="Tritt A."/>
            <person name="Larsen D."/>
            <person name="Krusor M."/>
            <person name="Yao A.I."/>
            <person name="Wu D."/>
            <person name="Madern D."/>
            <person name="Eisen J.A."/>
            <person name="Darling A.E."/>
            <person name="Facciotti M.T."/>
        </authorList>
    </citation>
    <scope>NUCLEOTIDE SEQUENCE [LARGE SCALE GENOMIC DNA]</scope>
    <source>
        <strain evidence="3">ATCC 33500</strain>
        <strain evidence="6">ATCC 33500 / DSM 1411 / JCM 8866 / NBRC 14739 / NCIMB 2177 / R-4</strain>
    </source>
</reference>
<organism evidence="1 5">
    <name type="scientific">Haloferax mediterranei (strain ATCC 33500 / DSM 1411 / JCM 8866 / NBRC 14739 / NCIMB 2177 / R-4)</name>
    <name type="common">Halobacterium mediterranei</name>
    <dbReference type="NCBI Taxonomy" id="523841"/>
    <lineage>
        <taxon>Archaea</taxon>
        <taxon>Methanobacteriati</taxon>
        <taxon>Methanobacteriota</taxon>
        <taxon>Stenosarchaea group</taxon>
        <taxon>Halobacteria</taxon>
        <taxon>Halobacteriales</taxon>
        <taxon>Haloferacaceae</taxon>
        <taxon>Haloferax</taxon>
    </lineage>
</organism>
<evidence type="ECO:0000313" key="5">
    <source>
        <dbReference type="Proteomes" id="UP000006469"/>
    </source>
</evidence>
<proteinExistence type="predicted"/>
<reference evidence="1" key="1">
    <citation type="journal article" date="2012" name="Appl. Environ. Microbiol.">
        <title>Identification of the haloarchaeal phasin (PhaP) that functions in polyhydroxyalkanoate accumulation and granule formation in Haloferax mediterranei.</title>
        <authorList>
            <person name="Cai S."/>
            <person name="Cai L."/>
            <person name="Liu H."/>
            <person name="Liu X."/>
            <person name="Han J."/>
            <person name="Zhou J."/>
            <person name="Xiang H."/>
        </authorList>
    </citation>
    <scope>NUCLEOTIDE SEQUENCE</scope>
    <source>
        <strain evidence="1">CGMCC 1.2087</strain>
    </source>
</reference>
<reference evidence="1 5" key="2">
    <citation type="journal article" date="2012" name="J. Bacteriol.">
        <title>Complete genome sequence of the metabolically versatile halophilic archaeon Haloferax mediterranei, a poly(3-hydroxybutyrate-co-3-hydroxyvalerate) producer.</title>
        <authorList>
            <person name="Han J."/>
            <person name="Zhang F."/>
            <person name="Hou J."/>
            <person name="Liu X."/>
            <person name="Li M."/>
            <person name="Liu H."/>
            <person name="Cai L."/>
            <person name="Zhang B."/>
            <person name="Chen Y."/>
            <person name="Zhou J."/>
            <person name="Hu S."/>
            <person name="Xiang H."/>
        </authorList>
    </citation>
    <scope>NUCLEOTIDE SEQUENCE [LARGE SCALE GENOMIC DNA]</scope>
    <source>
        <strain evidence="5">ATCC 33500 / DSM 1411 / JCM 8866 / NBRC 14739 / NCIMB 2177 / R-4</strain>
        <strain evidence="1">CGMCC 1.2087</strain>
        <plasmid evidence="5">pHM300</plasmid>
    </source>
</reference>
<gene>
    <name evidence="1" type="ordered locus">HFX_5272</name>
    <name evidence="2" type="ORF">BM92_19110</name>
    <name evidence="3" type="ORF">C439_01310</name>
    <name evidence="4" type="ORF">E6P09_18215</name>
</gene>
<evidence type="ECO:0000313" key="4">
    <source>
        <dbReference type="EMBL" id="QCQ77250.1"/>
    </source>
</evidence>
<geneLocation type="plasmid" evidence="1 5">
    <name>pHM300</name>
</geneLocation>
<dbReference type="EMBL" id="AOLO01000001">
    <property type="protein sequence ID" value="EMA05395.1"/>
    <property type="molecule type" value="Genomic_DNA"/>
</dbReference>
<geneLocation type="plasmid" evidence="2 7">
    <name>HMPLAS2</name>
</geneLocation>
<keyword evidence="1" id="KW-0614">Plasmid</keyword>
<evidence type="ECO:0000313" key="3">
    <source>
        <dbReference type="EMBL" id="EMA05395.1"/>
    </source>
</evidence>
<dbReference type="HOGENOM" id="CLU_1227629_0_0_2"/>
<dbReference type="Proteomes" id="UP000299011">
    <property type="component" value="Plasmid pHME322"/>
</dbReference>
<dbReference type="EMBL" id="CP039141">
    <property type="protein sequence ID" value="QCQ77250.1"/>
    <property type="molecule type" value="Genomic_DNA"/>
</dbReference>
<dbReference type="OrthoDB" id="242611at2157"/>
<dbReference type="EMBL" id="CP001870">
    <property type="protein sequence ID" value="AFK21103.1"/>
    <property type="molecule type" value="Genomic_DNA"/>
</dbReference>
<keyword evidence="6" id="KW-1185">Reference proteome</keyword>
<accession>I3RA43</accession>
<name>I3RA43_HALMT</name>
<dbReference type="AlphaFoldDB" id="I3RA43"/>
<dbReference type="Proteomes" id="UP000011603">
    <property type="component" value="Unassembled WGS sequence"/>
</dbReference>
<evidence type="ECO:0000313" key="2">
    <source>
        <dbReference type="EMBL" id="AHZ24309.1"/>
    </source>
</evidence>
<evidence type="ECO:0000313" key="8">
    <source>
        <dbReference type="Proteomes" id="UP000299011"/>
    </source>
</evidence>
<geneLocation type="plasmid" evidence="4 8">
    <name>pHME322</name>
</geneLocation>
<protein>
    <submittedName>
        <fullName evidence="1">Uncharacterized protein</fullName>
    </submittedName>
</protein>
<dbReference type="PATRIC" id="fig|523841.21.peg.263"/>
<dbReference type="KEGG" id="hme:HFX_5272"/>
<dbReference type="Proteomes" id="UP000006469">
    <property type="component" value="Plasmid pHM300"/>
</dbReference>
<sequence length="242" mass="28225">METEYLGKKKGRIGIKVFDERDSMHKVEVGLDGEIIFHGNDIYPHKREDRTQDEQRIMSQVEVRARYAAQQEFPDADILAPMWDPDYLDRAVEAVLNYPLEDFRRDFRDFYEAICDVERFIDDPEFKPDTEVIYKFFRMNEDNRIVDVAPVAVRYSGPSGETRQTGDVSPYAEHHDDVFCQFGCVEFEDHVTFEEHFHGVVVGHLMAQIRDLYYHMGEMPPEEYQIEGIGKLDINGDGIGDN</sequence>